<evidence type="ECO:0000256" key="2">
    <source>
        <dbReference type="ARBA" id="ARBA00022448"/>
    </source>
</evidence>
<dbReference type="GO" id="GO:0055085">
    <property type="term" value="P:transmembrane transport"/>
    <property type="evidence" value="ECO:0007669"/>
    <property type="project" value="InterPro"/>
</dbReference>
<feature type="transmembrane region" description="Helical" evidence="7">
    <location>
        <begin position="100"/>
        <end position="119"/>
    </location>
</feature>
<dbReference type="InterPro" id="IPR035906">
    <property type="entry name" value="MetI-like_sf"/>
</dbReference>
<evidence type="ECO:0000256" key="7">
    <source>
        <dbReference type="RuleBase" id="RU363032"/>
    </source>
</evidence>
<dbReference type="GO" id="GO:0005886">
    <property type="term" value="C:plasma membrane"/>
    <property type="evidence" value="ECO:0007669"/>
    <property type="project" value="UniProtKB-SubCell"/>
</dbReference>
<evidence type="ECO:0000256" key="6">
    <source>
        <dbReference type="ARBA" id="ARBA00023136"/>
    </source>
</evidence>
<evidence type="ECO:0000313" key="10">
    <source>
        <dbReference type="EMBL" id="GGB28925.1"/>
    </source>
</evidence>
<sequence>MSHDTLTADAGAMNGAIPTPAERKHDPRAQLRKHKALVYSLRAFVLVGVLAIWEISVNLWFDPFFYSKPSLIWKQLSTWFTDGTAQGSIWAQISITLQEAVIGFAIGAIAGVLLGILLGRARLLAEVLSPYIQAANAVPRIVLAALFIIWFGLGMSSKIATATVLVFFPVFFNAFQGAREVDRNLINNARILGASRLQVLRSIVVPSATSWILASLHTAFGFALIGAIVGEYTGATQGIGLLISTAQASFNSAGIYAGMLISTVLALIAELVLGYLERRLLKWRPPSQSESVAV</sequence>
<feature type="region of interest" description="Disordered" evidence="8">
    <location>
        <begin position="1"/>
        <end position="26"/>
    </location>
</feature>
<dbReference type="PROSITE" id="PS50928">
    <property type="entry name" value="ABC_TM1"/>
    <property type="match status" value="1"/>
</dbReference>
<feature type="transmembrane region" description="Helical" evidence="7">
    <location>
        <begin position="199"/>
        <end position="229"/>
    </location>
</feature>
<dbReference type="InterPro" id="IPR000515">
    <property type="entry name" value="MetI-like"/>
</dbReference>
<dbReference type="SUPFAM" id="SSF161098">
    <property type="entry name" value="MetI-like"/>
    <property type="match status" value="1"/>
</dbReference>
<dbReference type="PANTHER" id="PTHR30151">
    <property type="entry name" value="ALKANE SULFONATE ABC TRANSPORTER-RELATED, MEMBRANE SUBUNIT"/>
    <property type="match status" value="1"/>
</dbReference>
<keyword evidence="11" id="KW-1185">Reference proteome</keyword>
<dbReference type="CDD" id="cd06261">
    <property type="entry name" value="TM_PBP2"/>
    <property type="match status" value="1"/>
</dbReference>
<reference evidence="10" key="1">
    <citation type="journal article" date="2014" name="Int. J. Syst. Evol. Microbiol.">
        <title>Complete genome sequence of Corynebacterium casei LMG S-19264T (=DSM 44701T), isolated from a smear-ripened cheese.</title>
        <authorList>
            <consortium name="US DOE Joint Genome Institute (JGI-PGF)"/>
            <person name="Walter F."/>
            <person name="Albersmeier A."/>
            <person name="Kalinowski J."/>
            <person name="Ruckert C."/>
        </authorList>
    </citation>
    <scope>NUCLEOTIDE SEQUENCE</scope>
    <source>
        <strain evidence="10">CGMCC 1.15085</strain>
    </source>
</reference>
<comment type="subcellular location">
    <subcellularLocation>
        <location evidence="1 7">Cell membrane</location>
        <topology evidence="1 7">Multi-pass membrane protein</topology>
    </subcellularLocation>
</comment>
<comment type="similarity">
    <text evidence="7">Belongs to the binding-protein-dependent transport system permease family.</text>
</comment>
<evidence type="ECO:0000256" key="4">
    <source>
        <dbReference type="ARBA" id="ARBA00022692"/>
    </source>
</evidence>
<evidence type="ECO:0000256" key="1">
    <source>
        <dbReference type="ARBA" id="ARBA00004651"/>
    </source>
</evidence>
<feature type="transmembrane region" description="Helical" evidence="7">
    <location>
        <begin position="159"/>
        <end position="178"/>
    </location>
</feature>
<evidence type="ECO:0000259" key="9">
    <source>
        <dbReference type="PROSITE" id="PS50928"/>
    </source>
</evidence>
<evidence type="ECO:0000313" key="11">
    <source>
        <dbReference type="Proteomes" id="UP000636793"/>
    </source>
</evidence>
<accession>A0A916WTG1</accession>
<evidence type="ECO:0000256" key="8">
    <source>
        <dbReference type="SAM" id="MobiDB-lite"/>
    </source>
</evidence>
<proteinExistence type="inferred from homology"/>
<gene>
    <name evidence="10" type="primary">ssuC</name>
    <name evidence="10" type="ORF">GCM10011492_18990</name>
</gene>
<keyword evidence="4 7" id="KW-0812">Transmembrane</keyword>
<feature type="transmembrane region" description="Helical" evidence="7">
    <location>
        <begin position="131"/>
        <end position="153"/>
    </location>
</feature>
<protein>
    <submittedName>
        <fullName evidence="10">ABC transporter permease</fullName>
    </submittedName>
</protein>
<dbReference type="RefSeq" id="WP_229749615.1">
    <property type="nucleotide sequence ID" value="NZ_BMHI01000003.1"/>
</dbReference>
<keyword evidence="3" id="KW-1003">Cell membrane</keyword>
<keyword evidence="2 7" id="KW-0813">Transport</keyword>
<dbReference type="PANTHER" id="PTHR30151:SF20">
    <property type="entry name" value="ABC TRANSPORTER PERMEASE PROTEIN HI_0355-RELATED"/>
    <property type="match status" value="1"/>
</dbReference>
<feature type="domain" description="ABC transmembrane type-1" evidence="9">
    <location>
        <begin position="93"/>
        <end position="277"/>
    </location>
</feature>
<evidence type="ECO:0000256" key="5">
    <source>
        <dbReference type="ARBA" id="ARBA00022989"/>
    </source>
</evidence>
<evidence type="ECO:0000256" key="3">
    <source>
        <dbReference type="ARBA" id="ARBA00022475"/>
    </source>
</evidence>
<keyword evidence="5 7" id="KW-1133">Transmembrane helix</keyword>
<feature type="transmembrane region" description="Helical" evidence="7">
    <location>
        <begin position="255"/>
        <end position="276"/>
    </location>
</feature>
<keyword evidence="6 7" id="KW-0472">Membrane</keyword>
<dbReference type="AlphaFoldDB" id="A0A916WTG1"/>
<dbReference type="Pfam" id="PF00528">
    <property type="entry name" value="BPD_transp_1"/>
    <property type="match status" value="1"/>
</dbReference>
<dbReference type="EMBL" id="BMHI01000003">
    <property type="protein sequence ID" value="GGB28925.1"/>
    <property type="molecule type" value="Genomic_DNA"/>
</dbReference>
<feature type="transmembrane region" description="Helical" evidence="7">
    <location>
        <begin position="36"/>
        <end position="61"/>
    </location>
</feature>
<comment type="caution">
    <text evidence="10">The sequence shown here is derived from an EMBL/GenBank/DDBJ whole genome shotgun (WGS) entry which is preliminary data.</text>
</comment>
<organism evidence="10 11">
    <name type="scientific">Flexivirga endophytica</name>
    <dbReference type="NCBI Taxonomy" id="1849103"/>
    <lineage>
        <taxon>Bacteria</taxon>
        <taxon>Bacillati</taxon>
        <taxon>Actinomycetota</taxon>
        <taxon>Actinomycetes</taxon>
        <taxon>Micrococcales</taxon>
        <taxon>Dermacoccaceae</taxon>
        <taxon>Flexivirga</taxon>
    </lineage>
</organism>
<reference evidence="10" key="2">
    <citation type="submission" date="2020-09" db="EMBL/GenBank/DDBJ databases">
        <authorList>
            <person name="Sun Q."/>
            <person name="Zhou Y."/>
        </authorList>
    </citation>
    <scope>NUCLEOTIDE SEQUENCE</scope>
    <source>
        <strain evidence="10">CGMCC 1.15085</strain>
    </source>
</reference>
<dbReference type="Gene3D" id="1.10.3720.10">
    <property type="entry name" value="MetI-like"/>
    <property type="match status" value="1"/>
</dbReference>
<dbReference type="Proteomes" id="UP000636793">
    <property type="component" value="Unassembled WGS sequence"/>
</dbReference>
<name>A0A916WTG1_9MICO</name>